<keyword evidence="1" id="KW-1133">Transmembrane helix</keyword>
<dbReference type="RefSeq" id="WP_183761960.1">
    <property type="nucleotide sequence ID" value="NZ_BMHZ01000001.1"/>
</dbReference>
<evidence type="ECO:0000313" key="3">
    <source>
        <dbReference type="Proteomes" id="UP000532273"/>
    </source>
</evidence>
<protein>
    <submittedName>
        <fullName evidence="2">Uncharacterized protein</fullName>
    </submittedName>
</protein>
<proteinExistence type="predicted"/>
<comment type="caution">
    <text evidence="2">The sequence shown here is derived from an EMBL/GenBank/DDBJ whole genome shotgun (WGS) entry which is preliminary data.</text>
</comment>
<feature type="transmembrane region" description="Helical" evidence="1">
    <location>
        <begin position="12"/>
        <end position="30"/>
    </location>
</feature>
<organism evidence="2 3">
    <name type="scientific">Pedobacter zeae</name>
    <dbReference type="NCBI Taxonomy" id="1737356"/>
    <lineage>
        <taxon>Bacteria</taxon>
        <taxon>Pseudomonadati</taxon>
        <taxon>Bacteroidota</taxon>
        <taxon>Sphingobacteriia</taxon>
        <taxon>Sphingobacteriales</taxon>
        <taxon>Sphingobacteriaceae</taxon>
        <taxon>Pedobacter</taxon>
    </lineage>
</organism>
<dbReference type="Proteomes" id="UP000532273">
    <property type="component" value="Unassembled WGS sequence"/>
</dbReference>
<sequence>MTDKKNNISTLFITYLILTTTFLILLIGFGENYFFANFNIEILPLYDLSDLAFSQRGLSYLEKSALLVFLPLMITVSFIIHSWICDTSTVLRTRNAAFLIGLLPFSFLPALISFQEMKMSILLICISLTLTLCLWIVLFHIRMFQFNYLSFHLFTSCCLLITFASINRIDADIQQCLNHAKNEALIEKPDPATVNSPVVFVGSTASFNLYYSPTEHRSIILPKTN</sequence>
<feature type="transmembrane region" description="Helical" evidence="1">
    <location>
        <begin position="64"/>
        <end position="84"/>
    </location>
</feature>
<gene>
    <name evidence="2" type="ORF">GGQ60_001615</name>
</gene>
<keyword evidence="1" id="KW-0472">Membrane</keyword>
<accession>A0A7W6P674</accession>
<dbReference type="EMBL" id="JACIEF010000002">
    <property type="protein sequence ID" value="MBB4107634.1"/>
    <property type="molecule type" value="Genomic_DNA"/>
</dbReference>
<dbReference type="AlphaFoldDB" id="A0A7W6P674"/>
<reference evidence="2 3" key="1">
    <citation type="submission" date="2020-08" db="EMBL/GenBank/DDBJ databases">
        <title>Genomic Encyclopedia of Type Strains, Phase IV (KMG-IV): sequencing the most valuable type-strain genomes for metagenomic binning, comparative biology and taxonomic classification.</title>
        <authorList>
            <person name="Goeker M."/>
        </authorList>
    </citation>
    <scope>NUCLEOTIDE SEQUENCE [LARGE SCALE GENOMIC DNA]</scope>
    <source>
        <strain evidence="2 3">DSM 100774</strain>
    </source>
</reference>
<keyword evidence="1" id="KW-0812">Transmembrane</keyword>
<evidence type="ECO:0000313" key="2">
    <source>
        <dbReference type="EMBL" id="MBB4107634.1"/>
    </source>
</evidence>
<feature type="transmembrane region" description="Helical" evidence="1">
    <location>
        <begin position="146"/>
        <end position="166"/>
    </location>
</feature>
<name>A0A7W6P674_9SPHI</name>
<feature type="transmembrane region" description="Helical" evidence="1">
    <location>
        <begin position="120"/>
        <end position="139"/>
    </location>
</feature>
<feature type="transmembrane region" description="Helical" evidence="1">
    <location>
        <begin position="96"/>
        <end position="114"/>
    </location>
</feature>
<evidence type="ECO:0000256" key="1">
    <source>
        <dbReference type="SAM" id="Phobius"/>
    </source>
</evidence>